<keyword evidence="9" id="KW-0975">Bacterial flagellum</keyword>
<evidence type="ECO:0000256" key="6">
    <source>
        <dbReference type="ARBA" id="ARBA00022500"/>
    </source>
</evidence>
<keyword evidence="13" id="KW-1185">Reference proteome</keyword>
<comment type="subcellular location">
    <subcellularLocation>
        <location evidence="1">Bacterial flagellum basal body</location>
    </subcellularLocation>
    <subcellularLocation>
        <location evidence="2">Cell membrane</location>
        <topology evidence="2">Peripheral membrane protein</topology>
    </subcellularLocation>
</comment>
<dbReference type="InterPro" id="IPR001543">
    <property type="entry name" value="FliN-like_C"/>
</dbReference>
<evidence type="ECO:0000256" key="3">
    <source>
        <dbReference type="ARBA" id="ARBA00011049"/>
    </source>
</evidence>
<reference evidence="12 13" key="1">
    <citation type="submission" date="2006-09" db="EMBL/GenBank/DDBJ databases">
        <authorList>
            <person name="Emerson D."/>
            <person name="Ferriera S."/>
            <person name="Johnson J."/>
            <person name="Kravitz S."/>
            <person name="Halpern A."/>
            <person name="Remington K."/>
            <person name="Beeson K."/>
            <person name="Tran B."/>
            <person name="Rogers Y.-H."/>
            <person name="Friedman R."/>
            <person name="Venter J.C."/>
        </authorList>
    </citation>
    <scope>NUCLEOTIDE SEQUENCE [LARGE SCALE GENOMIC DNA]</scope>
    <source>
        <strain evidence="12 13">PV-1</strain>
    </source>
</reference>
<dbReference type="InParanoid" id="Q0EZ62"/>
<proteinExistence type="inferred from homology"/>
<dbReference type="GO" id="GO:0005886">
    <property type="term" value="C:plasma membrane"/>
    <property type="evidence" value="ECO:0007669"/>
    <property type="project" value="UniProtKB-SubCell"/>
</dbReference>
<comment type="similarity">
    <text evidence="3">Belongs to the FliM family.</text>
</comment>
<keyword evidence="6" id="KW-0145">Chemotaxis</keyword>
<dbReference type="GO" id="GO:0003774">
    <property type="term" value="F:cytoskeletal motor activity"/>
    <property type="evidence" value="ECO:0007669"/>
    <property type="project" value="InterPro"/>
</dbReference>
<dbReference type="STRING" id="314344.AL013_00300"/>
<dbReference type="SUPFAM" id="SSF101801">
    <property type="entry name" value="Surface presentation of antigens (SPOA)"/>
    <property type="match status" value="1"/>
</dbReference>
<dbReference type="GO" id="GO:0050918">
    <property type="term" value="P:positive chemotaxis"/>
    <property type="evidence" value="ECO:0007669"/>
    <property type="project" value="TreeGrafter"/>
</dbReference>
<evidence type="ECO:0000256" key="8">
    <source>
        <dbReference type="ARBA" id="ARBA00023136"/>
    </source>
</evidence>
<keyword evidence="12" id="KW-0966">Cell projection</keyword>
<protein>
    <recommendedName>
        <fullName evidence="4">Flagellar motor switch protein FliM</fullName>
    </recommendedName>
</protein>
<feature type="domain" description="Flagellar motor switch protein FliN-like C-terminal" evidence="11">
    <location>
        <begin position="253"/>
        <end position="324"/>
    </location>
</feature>
<dbReference type="GO" id="GO:0009425">
    <property type="term" value="C:bacterial-type flagellum basal body"/>
    <property type="evidence" value="ECO:0007669"/>
    <property type="project" value="UniProtKB-SubCell"/>
</dbReference>
<evidence type="ECO:0000256" key="10">
    <source>
        <dbReference type="ARBA" id="ARBA00025044"/>
    </source>
</evidence>
<dbReference type="InterPro" id="IPR036429">
    <property type="entry name" value="SpoA-like_sf"/>
</dbReference>
<dbReference type="RefSeq" id="WP_009849064.1">
    <property type="nucleotide sequence ID" value="NZ_DS022294.1"/>
</dbReference>
<dbReference type="Pfam" id="PF02154">
    <property type="entry name" value="FliM"/>
    <property type="match status" value="1"/>
</dbReference>
<name>Q0EZ62_9PROT</name>
<keyword evidence="12" id="KW-0969">Cilium</keyword>
<evidence type="ECO:0000313" key="13">
    <source>
        <dbReference type="Proteomes" id="UP000005297"/>
    </source>
</evidence>
<dbReference type="Gene3D" id="2.30.330.10">
    <property type="entry name" value="SpoA-like"/>
    <property type="match status" value="1"/>
</dbReference>
<organism evidence="12 13">
    <name type="scientific">Mariprofundus ferrooxydans PV-1</name>
    <dbReference type="NCBI Taxonomy" id="314345"/>
    <lineage>
        <taxon>Bacteria</taxon>
        <taxon>Pseudomonadati</taxon>
        <taxon>Pseudomonadota</taxon>
        <taxon>Candidatius Mariprofundia</taxon>
        <taxon>Mariprofundales</taxon>
        <taxon>Mariprofundaceae</taxon>
        <taxon>Mariprofundus</taxon>
    </lineage>
</organism>
<dbReference type="CDD" id="cd17908">
    <property type="entry name" value="FliM"/>
    <property type="match status" value="1"/>
</dbReference>
<keyword evidence="8" id="KW-0472">Membrane</keyword>
<evidence type="ECO:0000256" key="9">
    <source>
        <dbReference type="ARBA" id="ARBA00023143"/>
    </source>
</evidence>
<dbReference type="InterPro" id="IPR028976">
    <property type="entry name" value="CheC-like_sf"/>
</dbReference>
<evidence type="ECO:0000256" key="2">
    <source>
        <dbReference type="ARBA" id="ARBA00004202"/>
    </source>
</evidence>
<dbReference type="Pfam" id="PF01052">
    <property type="entry name" value="FliMN_C"/>
    <property type="match status" value="1"/>
</dbReference>
<comment type="caution">
    <text evidence="12">The sequence shown here is derived from an EMBL/GenBank/DDBJ whole genome shotgun (WGS) entry which is preliminary data.</text>
</comment>
<dbReference type="PANTHER" id="PTHR30034">
    <property type="entry name" value="FLAGELLAR MOTOR SWITCH PROTEIN FLIM"/>
    <property type="match status" value="1"/>
</dbReference>
<dbReference type="HOGENOM" id="CLU_841459_0_0_0"/>
<keyword evidence="5" id="KW-1003">Cell membrane</keyword>
<dbReference type="EMBL" id="AATS01000007">
    <property type="protein sequence ID" value="EAU54562.1"/>
    <property type="molecule type" value="Genomic_DNA"/>
</dbReference>
<keyword evidence="7" id="KW-0283">Flagellar rotation</keyword>
<sequence>MSEPILAPEEIEALMAEVAPAEQTDAMFASLPPVVQPEHVEVYRFNVNDEDSPERYPMFVNLQERLIEMFDEQWHELFKRDVSVQVSSLESLFYKDIVSVDAPQVYFVFEADGYGRMLVSFDTALIVAFVDAMLGGDGDADDNPQTLSAVELRLSERIADKISKTLGDLWQPVYPLDFSLHKLDYDPQFLAVTGAMEKCFSTFFDIKLNDELNGQMGIYYPRSFLEPMLDVLRVTVTDESGDTDMEWTNGLMQRLSQTPAALRFELGRCQIDIGAFLKMMPGDFLPISTRANDPCSLWIDEIPLFQATPGEKNGGLAAEITEPVQPGGIS</sequence>
<dbReference type="Gene3D" id="3.40.1550.10">
    <property type="entry name" value="CheC-like"/>
    <property type="match status" value="1"/>
</dbReference>
<dbReference type="InterPro" id="IPR001689">
    <property type="entry name" value="Flag_FliM"/>
</dbReference>
<dbReference type="eggNOG" id="COG1868">
    <property type="taxonomic scope" value="Bacteria"/>
</dbReference>
<dbReference type="FunCoup" id="Q0EZ62">
    <property type="interactions" value="69"/>
</dbReference>
<keyword evidence="12" id="KW-0282">Flagellum</keyword>
<dbReference type="SUPFAM" id="SSF103039">
    <property type="entry name" value="CheC-like"/>
    <property type="match status" value="1"/>
</dbReference>
<evidence type="ECO:0000256" key="4">
    <source>
        <dbReference type="ARBA" id="ARBA00021898"/>
    </source>
</evidence>
<evidence type="ECO:0000259" key="11">
    <source>
        <dbReference type="Pfam" id="PF01052"/>
    </source>
</evidence>
<dbReference type="Proteomes" id="UP000005297">
    <property type="component" value="Unassembled WGS sequence"/>
</dbReference>
<dbReference type="AlphaFoldDB" id="Q0EZ62"/>
<dbReference type="PANTHER" id="PTHR30034:SF6">
    <property type="entry name" value="YOP PROTEINS TRANSLOCATION PROTEIN Q"/>
    <property type="match status" value="1"/>
</dbReference>
<accession>Q0EZ62</accession>
<evidence type="ECO:0000313" key="12">
    <source>
        <dbReference type="EMBL" id="EAU54562.1"/>
    </source>
</evidence>
<evidence type="ECO:0000256" key="5">
    <source>
        <dbReference type="ARBA" id="ARBA00022475"/>
    </source>
</evidence>
<dbReference type="GO" id="GO:0071978">
    <property type="term" value="P:bacterial-type flagellum-dependent swarming motility"/>
    <property type="evidence" value="ECO:0007669"/>
    <property type="project" value="TreeGrafter"/>
</dbReference>
<dbReference type="PRINTS" id="PR00955">
    <property type="entry name" value="FLGMOTORFLIM"/>
</dbReference>
<comment type="function">
    <text evidence="10">FliM is one of three proteins (FliG, FliN, FliM) that forms the rotor-mounted switch complex (C ring), located at the base of the basal body. This complex interacts with the CheY and CheZ chemotaxis proteins, in addition to contacting components of the motor that determine the direction of flagellar rotation.</text>
</comment>
<dbReference type="OrthoDB" id="9806941at2"/>
<evidence type="ECO:0000256" key="1">
    <source>
        <dbReference type="ARBA" id="ARBA00004117"/>
    </source>
</evidence>
<gene>
    <name evidence="12" type="ORF">SPV1_07701</name>
</gene>
<evidence type="ECO:0000256" key="7">
    <source>
        <dbReference type="ARBA" id="ARBA00022779"/>
    </source>
</evidence>